<sequence>MDEFDLALRVDGDLWYFNFEGCEKLRLSKKYRYITIDIGMPRSKWEGVTPIEIRKFLIDHAREALELMINRLKKEY</sequence>
<keyword evidence="2" id="KW-1185">Reference proteome</keyword>
<accession>A0ABW3L8C8</accession>
<proteinExistence type="predicted"/>
<evidence type="ECO:0000313" key="2">
    <source>
        <dbReference type="Proteomes" id="UP001597109"/>
    </source>
</evidence>
<dbReference type="Proteomes" id="UP001597109">
    <property type="component" value="Unassembled WGS sequence"/>
</dbReference>
<comment type="caution">
    <text evidence="1">The sequence shown here is derived from an EMBL/GenBank/DDBJ whole genome shotgun (WGS) entry which is preliminary data.</text>
</comment>
<organism evidence="1 2">
    <name type="scientific">Metaplanococcus flavidus</name>
    <dbReference type="NCBI Taxonomy" id="569883"/>
    <lineage>
        <taxon>Bacteria</taxon>
        <taxon>Bacillati</taxon>
        <taxon>Bacillota</taxon>
        <taxon>Bacilli</taxon>
        <taxon>Bacillales</taxon>
        <taxon>Caryophanaceae</taxon>
        <taxon>Metaplanococcus</taxon>
    </lineage>
</organism>
<reference evidence="2" key="1">
    <citation type="journal article" date="2019" name="Int. J. Syst. Evol. Microbiol.">
        <title>The Global Catalogue of Microorganisms (GCM) 10K type strain sequencing project: providing services to taxonomists for standard genome sequencing and annotation.</title>
        <authorList>
            <consortium name="The Broad Institute Genomics Platform"/>
            <consortium name="The Broad Institute Genome Sequencing Center for Infectious Disease"/>
            <person name="Wu L."/>
            <person name="Ma J."/>
        </authorList>
    </citation>
    <scope>NUCLEOTIDE SEQUENCE [LARGE SCALE GENOMIC DNA]</scope>
    <source>
        <strain evidence="2">CCUG 56756</strain>
    </source>
</reference>
<evidence type="ECO:0000313" key="1">
    <source>
        <dbReference type="EMBL" id="MFD1030793.1"/>
    </source>
</evidence>
<name>A0ABW3L8C8_9BACL</name>
<gene>
    <name evidence="1" type="ORF">ACFQ1X_05050</name>
</gene>
<dbReference type="EMBL" id="JBHTKI010000008">
    <property type="protein sequence ID" value="MFD1030793.1"/>
    <property type="molecule type" value="Genomic_DNA"/>
</dbReference>
<protein>
    <submittedName>
        <fullName evidence="1">Uncharacterized protein</fullName>
    </submittedName>
</protein>